<evidence type="ECO:0000256" key="8">
    <source>
        <dbReference type="ARBA" id="ARBA00023209"/>
    </source>
</evidence>
<evidence type="ECO:0000256" key="7">
    <source>
        <dbReference type="ARBA" id="ARBA00023098"/>
    </source>
</evidence>
<evidence type="ECO:0000256" key="2">
    <source>
        <dbReference type="ARBA" id="ARBA00022516"/>
    </source>
</evidence>
<dbReference type="Gene3D" id="1.20.1090.10">
    <property type="entry name" value="Dehydroquinate synthase-like - alpha domain"/>
    <property type="match status" value="1"/>
</dbReference>
<gene>
    <name evidence="10" type="ORF">JFL75_03050</name>
</gene>
<dbReference type="GO" id="GO:0008654">
    <property type="term" value="P:phospholipid biosynthetic process"/>
    <property type="evidence" value="ECO:0007669"/>
    <property type="project" value="UniProtKB-KW"/>
</dbReference>
<accession>A0A7T8BC65</accession>
<name>A0A7T8BC65_9SPIR</name>
<dbReference type="KEGG" id="bhc:JFL75_03050"/>
<sequence length="438" mass="48879">MQISDVMQQKLDTKFFIEKPNCLDSVTEILPKINTRNLPVLLVYDENTRRVAGNRVRELLIASGIPGSDMLLQPDVSGIVTPDYGRVLELIKTITEKDAFPVSVGSGTINDVVKRAAFETNRPYLCIPTASSIDGYSSFGASLVQDGYKTTLGCPPPAAIIADTDILMTAPYAMTASGYGDLYSKYTAGIDWVLADRLGIEPINQQVWDLVQTDLPQWLSSPEKLKSADPSAFAGLFRGLTMSGFAMQLYKDSRPASGTEHLISHIWEMDHLSRDGLPVSHGFKVSAGIVMATRLMEAFYSYPLDRISIDDVIRRRESWEDRSASVRSLFPDPRIQTMVEGVCKTKWADDKQLALRLEKLISVIPDMKRHLEARLESSKKVIEDLQKAGCPTSFRDFGLTRENARETVAKAQMIRTRYIVLDAIYETGLLPELLEEIF</sequence>
<protein>
    <submittedName>
        <fullName evidence="10">sn-glycerol-1-phosphate dehydrogenase</fullName>
    </submittedName>
</protein>
<keyword evidence="2" id="KW-0444">Lipid biosynthesis</keyword>
<dbReference type="AlphaFoldDB" id="A0A7T8BC65"/>
<evidence type="ECO:0000256" key="3">
    <source>
        <dbReference type="ARBA" id="ARBA00022723"/>
    </source>
</evidence>
<dbReference type="PANTHER" id="PTHR43616:SF5">
    <property type="entry name" value="GLYCEROL DEHYDROGENASE 1"/>
    <property type="match status" value="1"/>
</dbReference>
<evidence type="ECO:0000313" key="10">
    <source>
        <dbReference type="EMBL" id="QQO09903.1"/>
    </source>
</evidence>
<keyword evidence="4" id="KW-0521">NADP</keyword>
<organism evidence="10 11">
    <name type="scientific">Breznakiella homolactica</name>
    <dbReference type="NCBI Taxonomy" id="2798577"/>
    <lineage>
        <taxon>Bacteria</taxon>
        <taxon>Pseudomonadati</taxon>
        <taxon>Spirochaetota</taxon>
        <taxon>Spirochaetia</taxon>
        <taxon>Spirochaetales</taxon>
        <taxon>Breznakiellaceae</taxon>
        <taxon>Breznakiella</taxon>
    </lineage>
</organism>
<dbReference type="CDD" id="cd08175">
    <property type="entry name" value="G1PDH"/>
    <property type="match status" value="1"/>
</dbReference>
<evidence type="ECO:0000256" key="1">
    <source>
        <dbReference type="ARBA" id="ARBA00022490"/>
    </source>
</evidence>
<evidence type="ECO:0000256" key="9">
    <source>
        <dbReference type="ARBA" id="ARBA00023264"/>
    </source>
</evidence>
<dbReference type="EMBL" id="CP067089">
    <property type="protein sequence ID" value="QQO09903.1"/>
    <property type="molecule type" value="Genomic_DNA"/>
</dbReference>
<keyword evidence="7" id="KW-0443">Lipid metabolism</keyword>
<keyword evidence="8" id="KW-0594">Phospholipid biosynthesis</keyword>
<evidence type="ECO:0000256" key="5">
    <source>
        <dbReference type="ARBA" id="ARBA00023002"/>
    </source>
</evidence>
<dbReference type="GO" id="GO:0016614">
    <property type="term" value="F:oxidoreductase activity, acting on CH-OH group of donors"/>
    <property type="evidence" value="ECO:0007669"/>
    <property type="project" value="InterPro"/>
</dbReference>
<dbReference type="GO" id="GO:0046872">
    <property type="term" value="F:metal ion binding"/>
    <property type="evidence" value="ECO:0007669"/>
    <property type="project" value="UniProtKB-KW"/>
</dbReference>
<dbReference type="InterPro" id="IPR032837">
    <property type="entry name" value="G1PDH"/>
</dbReference>
<keyword evidence="11" id="KW-1185">Reference proteome</keyword>
<dbReference type="Proteomes" id="UP000595917">
    <property type="component" value="Chromosome"/>
</dbReference>
<evidence type="ECO:0000256" key="4">
    <source>
        <dbReference type="ARBA" id="ARBA00022857"/>
    </source>
</evidence>
<dbReference type="InterPro" id="IPR016205">
    <property type="entry name" value="Glycerol_DH"/>
</dbReference>
<evidence type="ECO:0000256" key="6">
    <source>
        <dbReference type="ARBA" id="ARBA00023027"/>
    </source>
</evidence>
<dbReference type="Gene3D" id="3.40.50.1970">
    <property type="match status" value="1"/>
</dbReference>
<dbReference type="PANTHER" id="PTHR43616">
    <property type="entry name" value="GLYCEROL DEHYDROGENASE"/>
    <property type="match status" value="1"/>
</dbReference>
<keyword evidence="3" id="KW-0479">Metal-binding</keyword>
<keyword evidence="5" id="KW-0560">Oxidoreductase</keyword>
<keyword evidence="1" id="KW-0963">Cytoplasm</keyword>
<reference evidence="10" key="1">
    <citation type="submission" date="2021-01" db="EMBL/GenBank/DDBJ databases">
        <title>Description of Breznakiella homolactica.</title>
        <authorList>
            <person name="Song Y."/>
            <person name="Brune A."/>
        </authorList>
    </citation>
    <scope>NUCLEOTIDE SEQUENCE</scope>
    <source>
        <strain evidence="10">RmG30</strain>
    </source>
</reference>
<dbReference type="RefSeq" id="WP_215627207.1">
    <property type="nucleotide sequence ID" value="NZ_CP067089.2"/>
</dbReference>
<dbReference type="SUPFAM" id="SSF56796">
    <property type="entry name" value="Dehydroquinate synthase-like"/>
    <property type="match status" value="1"/>
</dbReference>
<proteinExistence type="predicted"/>
<keyword evidence="9" id="KW-1208">Phospholipid metabolism</keyword>
<dbReference type="Pfam" id="PF13685">
    <property type="entry name" value="Fe-ADH_2"/>
    <property type="match status" value="1"/>
</dbReference>
<keyword evidence="6" id="KW-0520">NAD</keyword>
<evidence type="ECO:0000313" key="11">
    <source>
        <dbReference type="Proteomes" id="UP000595917"/>
    </source>
</evidence>